<dbReference type="Proteomes" id="UP000619761">
    <property type="component" value="Unassembled WGS sequence"/>
</dbReference>
<dbReference type="InterPro" id="IPR029787">
    <property type="entry name" value="Nucleotide_cyclase"/>
</dbReference>
<dbReference type="InterPro" id="IPR000160">
    <property type="entry name" value="GGDEF_dom"/>
</dbReference>
<dbReference type="Gene3D" id="3.20.20.450">
    <property type="entry name" value="EAL domain"/>
    <property type="match status" value="1"/>
</dbReference>
<dbReference type="InterPro" id="IPR008207">
    <property type="entry name" value="Sig_transdc_His_kin_Hpt_dom"/>
</dbReference>
<dbReference type="InterPro" id="IPR001789">
    <property type="entry name" value="Sig_transdc_resp-reg_receiver"/>
</dbReference>
<dbReference type="Pfam" id="PF00563">
    <property type="entry name" value="EAL"/>
    <property type="match status" value="1"/>
</dbReference>
<dbReference type="PANTHER" id="PTHR33121:SF79">
    <property type="entry name" value="CYCLIC DI-GMP PHOSPHODIESTERASE PDED-RELATED"/>
    <property type="match status" value="1"/>
</dbReference>
<evidence type="ECO:0000313" key="8">
    <source>
        <dbReference type="Proteomes" id="UP000619761"/>
    </source>
</evidence>
<dbReference type="PROSITE" id="PS50110">
    <property type="entry name" value="RESPONSE_REGULATORY"/>
    <property type="match status" value="2"/>
</dbReference>
<evidence type="ECO:0000259" key="6">
    <source>
        <dbReference type="PROSITE" id="PS50894"/>
    </source>
</evidence>
<dbReference type="SUPFAM" id="SSF55073">
    <property type="entry name" value="Nucleotide cyclase"/>
    <property type="match status" value="1"/>
</dbReference>
<dbReference type="SMART" id="SM00267">
    <property type="entry name" value="GGDEF"/>
    <property type="match status" value="1"/>
</dbReference>
<feature type="modified residue" description="4-aspartylphosphate" evidence="3">
    <location>
        <position position="178"/>
    </location>
</feature>
<dbReference type="SUPFAM" id="SSF47226">
    <property type="entry name" value="Histidine-containing phosphotransfer domain, HPT domain"/>
    <property type="match status" value="1"/>
</dbReference>
<keyword evidence="8" id="KW-1185">Reference proteome</keyword>
<keyword evidence="1" id="KW-0902">Two-component regulatory system</keyword>
<dbReference type="CDD" id="cd00156">
    <property type="entry name" value="REC"/>
    <property type="match status" value="1"/>
</dbReference>
<feature type="domain" description="HPt" evidence="6">
    <location>
        <begin position="5"/>
        <end position="112"/>
    </location>
</feature>
<dbReference type="InterPro" id="IPR043128">
    <property type="entry name" value="Rev_trsase/Diguanyl_cyclase"/>
</dbReference>
<dbReference type="CDD" id="cd01948">
    <property type="entry name" value="EAL"/>
    <property type="match status" value="1"/>
</dbReference>
<protein>
    <submittedName>
        <fullName evidence="7">Uncharacterized protein</fullName>
    </submittedName>
</protein>
<organism evidence="7 8">
    <name type="scientific">Cellvibrio zantedeschiae</name>
    <dbReference type="NCBI Taxonomy" id="1237077"/>
    <lineage>
        <taxon>Bacteria</taxon>
        <taxon>Pseudomonadati</taxon>
        <taxon>Pseudomonadota</taxon>
        <taxon>Gammaproteobacteria</taxon>
        <taxon>Cellvibrionales</taxon>
        <taxon>Cellvibrionaceae</taxon>
        <taxon>Cellvibrio</taxon>
    </lineage>
</organism>
<dbReference type="PROSITE" id="PS50883">
    <property type="entry name" value="EAL"/>
    <property type="match status" value="1"/>
</dbReference>
<dbReference type="InterPro" id="IPR035919">
    <property type="entry name" value="EAL_sf"/>
</dbReference>
<evidence type="ECO:0000256" key="1">
    <source>
        <dbReference type="ARBA" id="ARBA00023012"/>
    </source>
</evidence>
<comment type="caution">
    <text evidence="7">The sequence shown here is derived from an EMBL/GenBank/DDBJ whole genome shotgun (WGS) entry which is preliminary data.</text>
</comment>
<feature type="modified residue" description="Phosphohistidine" evidence="2">
    <location>
        <position position="52"/>
    </location>
</feature>
<dbReference type="EMBL" id="BMYZ01000001">
    <property type="protein sequence ID" value="GGY65199.1"/>
    <property type="molecule type" value="Genomic_DNA"/>
</dbReference>
<dbReference type="PANTHER" id="PTHR33121">
    <property type="entry name" value="CYCLIC DI-GMP PHOSPHODIESTERASE PDEF"/>
    <property type="match status" value="1"/>
</dbReference>
<gene>
    <name evidence="7" type="ORF">GCM10011613_06320</name>
</gene>
<feature type="domain" description="Response regulatory" evidence="4">
    <location>
        <begin position="129"/>
        <end position="246"/>
    </location>
</feature>
<dbReference type="SMART" id="SM00052">
    <property type="entry name" value="EAL"/>
    <property type="match status" value="1"/>
</dbReference>
<feature type="domain" description="Response regulatory" evidence="4">
    <location>
        <begin position="254"/>
        <end position="370"/>
    </location>
</feature>
<name>A0ABQ3AUS4_9GAMM</name>
<dbReference type="Pfam" id="PF00990">
    <property type="entry name" value="GGDEF"/>
    <property type="match status" value="1"/>
</dbReference>
<feature type="modified residue" description="4-aspartylphosphate" evidence="3">
    <location>
        <position position="303"/>
    </location>
</feature>
<dbReference type="SUPFAM" id="SSF52172">
    <property type="entry name" value="CheY-like"/>
    <property type="match status" value="2"/>
</dbReference>
<dbReference type="Pfam" id="PF00072">
    <property type="entry name" value="Response_reg"/>
    <property type="match status" value="2"/>
</dbReference>
<dbReference type="InterPro" id="IPR001633">
    <property type="entry name" value="EAL_dom"/>
</dbReference>
<accession>A0ABQ3AUS4</accession>
<dbReference type="SMART" id="SM00448">
    <property type="entry name" value="REC"/>
    <property type="match status" value="2"/>
</dbReference>
<dbReference type="Gene3D" id="3.40.50.2300">
    <property type="match status" value="2"/>
</dbReference>
<evidence type="ECO:0000259" key="4">
    <source>
        <dbReference type="PROSITE" id="PS50110"/>
    </source>
</evidence>
<keyword evidence="3" id="KW-0597">Phosphoprotein</keyword>
<evidence type="ECO:0000313" key="7">
    <source>
        <dbReference type="EMBL" id="GGY65199.1"/>
    </source>
</evidence>
<evidence type="ECO:0000256" key="3">
    <source>
        <dbReference type="PROSITE-ProRule" id="PRU00169"/>
    </source>
</evidence>
<feature type="domain" description="EAL" evidence="5">
    <location>
        <begin position="557"/>
        <end position="811"/>
    </location>
</feature>
<dbReference type="Gene3D" id="1.20.120.160">
    <property type="entry name" value="HPT domain"/>
    <property type="match status" value="1"/>
</dbReference>
<dbReference type="RefSeq" id="WP_189416008.1">
    <property type="nucleotide sequence ID" value="NZ_BMYZ01000001.1"/>
</dbReference>
<proteinExistence type="predicted"/>
<evidence type="ECO:0000259" key="5">
    <source>
        <dbReference type="PROSITE" id="PS50883"/>
    </source>
</evidence>
<dbReference type="InterPro" id="IPR050706">
    <property type="entry name" value="Cyclic-di-GMP_PDE-like"/>
</dbReference>
<dbReference type="SUPFAM" id="SSF141868">
    <property type="entry name" value="EAL domain-like"/>
    <property type="match status" value="1"/>
</dbReference>
<dbReference type="Gene3D" id="3.30.70.270">
    <property type="match status" value="1"/>
</dbReference>
<dbReference type="InterPro" id="IPR011006">
    <property type="entry name" value="CheY-like_superfamily"/>
</dbReference>
<evidence type="ECO:0000256" key="2">
    <source>
        <dbReference type="PROSITE-ProRule" id="PRU00110"/>
    </source>
</evidence>
<dbReference type="Pfam" id="PF01627">
    <property type="entry name" value="Hpt"/>
    <property type="match status" value="1"/>
</dbReference>
<dbReference type="InterPro" id="IPR036641">
    <property type="entry name" value="HPT_dom_sf"/>
</dbReference>
<sequence length="818" mass="91889">MPQTFGNNVQHLQRQFLESLPQKAHQLEDLWRHLRYLRWSEQGFKTFQQLAHRLVGSGATFGIPEISQTAQLLDQYLQDYQELGQPMGGIEFEMIDQMVSALGRTLANAKTSTSLKEITVPENTGAGKHIFIVESDHALAALMTVYLRQAGFSVHHFNSAGACIQHLSLQTPHAILIDPNTANEINFGFDAIHQIKNRIEQNVPIIFLSARSDMHTRLRALRAGCATYITKPIEFSSLVRTLVHTIKASEITYKVMIVDDEELVASYHAEILRNAGMDVISVSKPMQTLQRAAEFKPDLVVLDMHMPEINGIELATLLRQNEQFLLLPIVFVTADTSPKLRQSIESLGVNAILTKPVDMDALVISCERAIRDTFALKHRIESITQRGHHTNQITRSYFYAAIDNELQAEHSHQSPTALYYIALDIEESFYQEFGPSGSAKLHELFCQRLAQVIGSEEQWSDVSNFVACVLVGKRSRSQHQQRVAQIAEYMSESTYDIDGETFVINTHIGVHFLDTEMGTANTALAHAEQAYERAKKAVSPPAPPVDKHETSDAKIAASAASISINERLPEENLRICYQPMISLEKSQIEHYEALVRWRMDDDELIPAAKFLHYLENSSMRVDLDRWVLQSAISAITVDSYARENASLFIHLSDETLAQKSFFSFAANVLRSSRLRGQRRLIFIFEESWIVQHPADARAVINALNNIECGSCLSHSGSTPESLEIINTFNFNYVRLAPSLTSNLTNDSDQERQLAKLVGAAKNSGAEIIATQVEDSKNLSTLWVNGVRLFQGFLLQSPDQSIHPHKDIDALKQFFTPTP</sequence>
<dbReference type="PROSITE" id="PS50894">
    <property type="entry name" value="HPT"/>
    <property type="match status" value="1"/>
</dbReference>
<reference evidence="8" key="1">
    <citation type="journal article" date="2019" name="Int. J. Syst. Evol. Microbiol.">
        <title>The Global Catalogue of Microorganisms (GCM) 10K type strain sequencing project: providing services to taxonomists for standard genome sequencing and annotation.</title>
        <authorList>
            <consortium name="The Broad Institute Genomics Platform"/>
            <consortium name="The Broad Institute Genome Sequencing Center for Infectious Disease"/>
            <person name="Wu L."/>
            <person name="Ma J."/>
        </authorList>
    </citation>
    <scope>NUCLEOTIDE SEQUENCE [LARGE SCALE GENOMIC DNA]</scope>
    <source>
        <strain evidence="8">KCTC 32239</strain>
    </source>
</reference>